<reference evidence="1 2" key="1">
    <citation type="submission" date="2017-06" db="EMBL/GenBank/DDBJ databases">
        <authorList>
            <person name="Kim H.J."/>
            <person name="Triplett B.A."/>
        </authorList>
    </citation>
    <scope>NUCLEOTIDE SEQUENCE [LARGE SCALE GENOMIC DNA]</scope>
    <source>
        <strain evidence="1 2">DSM 29339</strain>
    </source>
</reference>
<sequence>MHPNHGYQMLTGVRRRGAKMMFGSMRDLAEPIRTMWRAVRS</sequence>
<keyword evidence="2" id="KW-1185">Reference proteome</keyword>
<dbReference type="EMBL" id="FZOY01000004">
    <property type="protein sequence ID" value="SNS86227.1"/>
    <property type="molecule type" value="Genomic_DNA"/>
</dbReference>
<name>A0A239HXY6_9RHOB</name>
<dbReference type="AlphaFoldDB" id="A0A239HXY6"/>
<dbReference type="Proteomes" id="UP000198426">
    <property type="component" value="Unassembled WGS sequence"/>
</dbReference>
<accession>A0A239HXY6</accession>
<proteinExistence type="predicted"/>
<gene>
    <name evidence="1" type="ORF">SAMN05421757_10492</name>
</gene>
<evidence type="ECO:0000313" key="2">
    <source>
        <dbReference type="Proteomes" id="UP000198426"/>
    </source>
</evidence>
<evidence type="ECO:0000313" key="1">
    <source>
        <dbReference type="EMBL" id="SNS86227.1"/>
    </source>
</evidence>
<organism evidence="1 2">
    <name type="scientific">Tropicimonas sediminicola</name>
    <dbReference type="NCBI Taxonomy" id="1031541"/>
    <lineage>
        <taxon>Bacteria</taxon>
        <taxon>Pseudomonadati</taxon>
        <taxon>Pseudomonadota</taxon>
        <taxon>Alphaproteobacteria</taxon>
        <taxon>Rhodobacterales</taxon>
        <taxon>Roseobacteraceae</taxon>
        <taxon>Tropicimonas</taxon>
    </lineage>
</organism>
<protein>
    <submittedName>
        <fullName evidence="1">Uncharacterized protein</fullName>
    </submittedName>
</protein>